<feature type="compositionally biased region" description="Gly residues" evidence="1">
    <location>
        <begin position="37"/>
        <end position="50"/>
    </location>
</feature>
<organism evidence="2 3">
    <name type="scientific">Colobus angolensis palliatus</name>
    <name type="common">Peters' Angolan colobus</name>
    <dbReference type="NCBI Taxonomy" id="336983"/>
    <lineage>
        <taxon>Eukaryota</taxon>
        <taxon>Metazoa</taxon>
        <taxon>Chordata</taxon>
        <taxon>Craniata</taxon>
        <taxon>Vertebrata</taxon>
        <taxon>Euteleostomi</taxon>
        <taxon>Mammalia</taxon>
        <taxon>Eutheria</taxon>
        <taxon>Euarchontoglires</taxon>
        <taxon>Primates</taxon>
        <taxon>Haplorrhini</taxon>
        <taxon>Catarrhini</taxon>
        <taxon>Cercopithecidae</taxon>
        <taxon>Colobinae</taxon>
        <taxon>Colobus</taxon>
    </lineage>
</organism>
<evidence type="ECO:0000313" key="3">
    <source>
        <dbReference type="Proteomes" id="UP000233080"/>
    </source>
</evidence>
<reference evidence="2" key="1">
    <citation type="submission" date="2025-08" db="UniProtKB">
        <authorList>
            <consortium name="Ensembl"/>
        </authorList>
    </citation>
    <scope>IDENTIFICATION</scope>
</reference>
<name>A0A2K5J2R0_COLAP</name>
<feature type="region of interest" description="Disordered" evidence="1">
    <location>
        <begin position="22"/>
        <end position="88"/>
    </location>
</feature>
<protein>
    <submittedName>
        <fullName evidence="2">Uncharacterized protein</fullName>
    </submittedName>
</protein>
<accession>A0A2K5J2R0</accession>
<proteinExistence type="predicted"/>
<feature type="region of interest" description="Disordered" evidence="1">
    <location>
        <begin position="111"/>
        <end position="170"/>
    </location>
</feature>
<dbReference type="Ensembl" id="ENSCANT00000046205.1">
    <property type="protein sequence ID" value="ENSCANP00000023219.1"/>
    <property type="gene ID" value="ENSCANG00000035027.1"/>
</dbReference>
<dbReference type="AlphaFoldDB" id="A0A2K5J2R0"/>
<sequence>MPDLAPRGSLGSSSLAVGTGRLLRVRVAPPPSPLSGVGTGGTEPGQGGRQGPAHPTAQPRRVVRRAGLAGAGHSTPSPVEEKEQKQGTESCRLLCNNLPRSLAPSNKCSCTVSVGQTSGPVKEPLPQGPSRGLRQDPPDCEWTAGSGREAPRLCWPRGCGQDSVPRGLLE</sequence>
<dbReference type="Proteomes" id="UP000233080">
    <property type="component" value="Unassembled WGS sequence"/>
</dbReference>
<evidence type="ECO:0000313" key="2">
    <source>
        <dbReference type="Ensembl" id="ENSCANP00000023219.1"/>
    </source>
</evidence>
<keyword evidence="3" id="KW-1185">Reference proteome</keyword>
<evidence type="ECO:0000256" key="1">
    <source>
        <dbReference type="SAM" id="MobiDB-lite"/>
    </source>
</evidence>
<reference evidence="2" key="2">
    <citation type="submission" date="2025-09" db="UniProtKB">
        <authorList>
            <consortium name="Ensembl"/>
        </authorList>
    </citation>
    <scope>IDENTIFICATION</scope>
</reference>